<evidence type="ECO:0000256" key="2">
    <source>
        <dbReference type="ARBA" id="ARBA00022723"/>
    </source>
</evidence>
<dbReference type="SMART" id="SM00401">
    <property type="entry name" value="ZnF_GATA"/>
    <property type="match status" value="2"/>
</dbReference>
<dbReference type="SUPFAM" id="SSF57716">
    <property type="entry name" value="Glucocorticoid receptor-like (DNA-binding domain)"/>
    <property type="match status" value="2"/>
</dbReference>
<keyword evidence="6" id="KW-0804">Transcription</keyword>
<proteinExistence type="predicted"/>
<feature type="compositionally biased region" description="Low complexity" evidence="10">
    <location>
        <begin position="541"/>
        <end position="550"/>
    </location>
</feature>
<feature type="compositionally biased region" description="Acidic residues" evidence="10">
    <location>
        <begin position="525"/>
        <end position="540"/>
    </location>
</feature>
<keyword evidence="5" id="KW-0805">Transcription regulation</keyword>
<evidence type="ECO:0000256" key="8">
    <source>
        <dbReference type="PROSITE-ProRule" id="PRU00094"/>
    </source>
</evidence>
<dbReference type="InterPro" id="IPR000679">
    <property type="entry name" value="Znf_GATA"/>
</dbReference>
<keyword evidence="3 8" id="KW-0863">Zinc-finger</keyword>
<feature type="region of interest" description="Disordered" evidence="10">
    <location>
        <begin position="353"/>
        <end position="373"/>
    </location>
</feature>
<accession>A0A9P6K4B3</accession>
<evidence type="ECO:0000256" key="3">
    <source>
        <dbReference type="ARBA" id="ARBA00022771"/>
    </source>
</evidence>
<dbReference type="CDD" id="cd00202">
    <property type="entry name" value="ZnF_GATA"/>
    <property type="match status" value="2"/>
</dbReference>
<dbReference type="GO" id="GO:0000978">
    <property type="term" value="F:RNA polymerase II cis-regulatory region sequence-specific DNA binding"/>
    <property type="evidence" value="ECO:0007669"/>
    <property type="project" value="TreeGrafter"/>
</dbReference>
<dbReference type="Gene3D" id="3.30.50.10">
    <property type="entry name" value="Erythroid Transcription Factor GATA-1, subunit A"/>
    <property type="match status" value="2"/>
</dbReference>
<comment type="subcellular location">
    <subcellularLocation>
        <location evidence="1">Nucleus</location>
    </subcellularLocation>
</comment>
<dbReference type="GO" id="GO:0000981">
    <property type="term" value="F:DNA-binding transcription factor activity, RNA polymerase II-specific"/>
    <property type="evidence" value="ECO:0007669"/>
    <property type="project" value="TreeGrafter"/>
</dbReference>
<reference evidence="12" key="1">
    <citation type="journal article" date="2020" name="Fungal Divers.">
        <title>Resolving the Mortierellaceae phylogeny through synthesis of multi-gene phylogenetics and phylogenomics.</title>
        <authorList>
            <person name="Vandepol N."/>
            <person name="Liber J."/>
            <person name="Desiro A."/>
            <person name="Na H."/>
            <person name="Kennedy M."/>
            <person name="Barry K."/>
            <person name="Grigoriev I.V."/>
            <person name="Miller A.N."/>
            <person name="O'Donnell K."/>
            <person name="Stajich J.E."/>
            <person name="Bonito G."/>
        </authorList>
    </citation>
    <scope>NUCLEOTIDE SEQUENCE</scope>
    <source>
        <strain evidence="12">NRRL 2591</strain>
    </source>
</reference>
<evidence type="ECO:0000256" key="6">
    <source>
        <dbReference type="ARBA" id="ARBA00023163"/>
    </source>
</evidence>
<feature type="compositionally biased region" description="Polar residues" evidence="10">
    <location>
        <begin position="187"/>
        <end position="198"/>
    </location>
</feature>
<dbReference type="PANTHER" id="PTHR10071:SF335">
    <property type="entry name" value="IRON-SENSING TRANSCRIPTIONAL REPRESSOR-RELATED"/>
    <property type="match status" value="1"/>
</dbReference>
<dbReference type="GO" id="GO:0008270">
    <property type="term" value="F:zinc ion binding"/>
    <property type="evidence" value="ECO:0007669"/>
    <property type="project" value="UniProtKB-KW"/>
</dbReference>
<dbReference type="InterPro" id="IPR039355">
    <property type="entry name" value="Transcription_factor_GATA"/>
</dbReference>
<comment type="caution">
    <text evidence="12">The sequence shown here is derived from an EMBL/GenBank/DDBJ whole genome shotgun (WGS) entry which is preliminary data.</text>
</comment>
<feature type="compositionally biased region" description="Low complexity" evidence="10">
    <location>
        <begin position="353"/>
        <end position="366"/>
    </location>
</feature>
<dbReference type="PROSITE" id="PS50114">
    <property type="entry name" value="GATA_ZN_FINGER_2"/>
    <property type="match status" value="2"/>
</dbReference>
<dbReference type="Pfam" id="PF00320">
    <property type="entry name" value="GATA"/>
    <property type="match status" value="2"/>
</dbReference>
<organism evidence="12 13">
    <name type="scientific">Mortierella hygrophila</name>
    <dbReference type="NCBI Taxonomy" id="979708"/>
    <lineage>
        <taxon>Eukaryota</taxon>
        <taxon>Fungi</taxon>
        <taxon>Fungi incertae sedis</taxon>
        <taxon>Mucoromycota</taxon>
        <taxon>Mortierellomycotina</taxon>
        <taxon>Mortierellomycetes</taxon>
        <taxon>Mortierellales</taxon>
        <taxon>Mortierellaceae</taxon>
        <taxon>Mortierella</taxon>
    </lineage>
</organism>
<evidence type="ECO:0000256" key="7">
    <source>
        <dbReference type="ARBA" id="ARBA00023242"/>
    </source>
</evidence>
<dbReference type="InterPro" id="IPR013088">
    <property type="entry name" value="Znf_NHR/GATA"/>
</dbReference>
<sequence>MFASSTPTSSGPRSWFQDEDLLLSPQDVLDYTSFSDDSHSPILSMDSFSSASHSPDLSAYCFQEFAPLDMPTFHSSPMPTTEPTNYSVNDETHRQAALLHAYLASQSQGAQAQVSMQSQWTVPSSTAQELVHHAQMMEQTNQLEQQHRIEQERLEQEQKEQREQEERHQAQLIRLTDAQNLARYLAQAQTEVKQESSPSPSPETAMEHDSVSAPHSPSPSSSSDDKSPMGSPTLAERSLSPEAAKNTAPNSSCTKRNRELICFNCKVTQTPLWRRTPDRKHSLCNACGLYYKQYGAHRPLHIRHKLPTVLADVRAGALPYARPVNMASRASSPGVLEIPFVFAPTSVACDSSASSSDSDSDSSSGSRPHNLASLPDLAKMYTDALIRPPVQKTTPPLMTAKQGIECANCSQTQTPLWRKNDAGEPICNACGLYAKLHHRDRPVTMRKTKITRRRRDWGGNLAHQAQAQAQALALVHAQAQAQALDAIKSGSSEMQSQQPTAVSMIVDEMELLASAAPAPMHLSDESEQDDDEEEEYEQEVQEPQPESQQEEMIVVTPVPVAAPAPAPVPVAAPTAPQTLANNSILDESKFSDMVGQMNAHQMNRFLSILETRCGVLRERLLASTEATAQSSLDHLF</sequence>
<evidence type="ECO:0000256" key="9">
    <source>
        <dbReference type="SAM" id="Coils"/>
    </source>
</evidence>
<dbReference type="PANTHER" id="PTHR10071">
    <property type="entry name" value="TRANSCRIPTION FACTOR GATA FAMILY MEMBER"/>
    <property type="match status" value="1"/>
</dbReference>
<keyword evidence="9" id="KW-0175">Coiled coil</keyword>
<keyword evidence="7" id="KW-0539">Nucleus</keyword>
<protein>
    <recommendedName>
        <fullName evidence="11">GATA-type domain-containing protein</fullName>
    </recommendedName>
</protein>
<evidence type="ECO:0000256" key="4">
    <source>
        <dbReference type="ARBA" id="ARBA00022833"/>
    </source>
</evidence>
<evidence type="ECO:0000256" key="1">
    <source>
        <dbReference type="ARBA" id="ARBA00004123"/>
    </source>
</evidence>
<feature type="domain" description="GATA-type" evidence="11">
    <location>
        <begin position="256"/>
        <end position="314"/>
    </location>
</feature>
<dbReference type="PRINTS" id="PR00619">
    <property type="entry name" value="GATAZNFINGER"/>
</dbReference>
<feature type="region of interest" description="Disordered" evidence="10">
    <location>
        <begin position="187"/>
        <end position="252"/>
    </location>
</feature>
<dbReference type="AlphaFoldDB" id="A0A9P6K4B3"/>
<dbReference type="GO" id="GO:0000122">
    <property type="term" value="P:negative regulation of transcription by RNA polymerase II"/>
    <property type="evidence" value="ECO:0007669"/>
    <property type="project" value="TreeGrafter"/>
</dbReference>
<evidence type="ECO:0000256" key="10">
    <source>
        <dbReference type="SAM" id="MobiDB-lite"/>
    </source>
</evidence>
<evidence type="ECO:0000313" key="12">
    <source>
        <dbReference type="EMBL" id="KAF9545219.1"/>
    </source>
</evidence>
<dbReference type="EMBL" id="JAAAXW010000076">
    <property type="protein sequence ID" value="KAF9545219.1"/>
    <property type="molecule type" value="Genomic_DNA"/>
</dbReference>
<evidence type="ECO:0000256" key="5">
    <source>
        <dbReference type="ARBA" id="ARBA00023015"/>
    </source>
</evidence>
<feature type="region of interest" description="Disordered" evidence="10">
    <location>
        <begin position="516"/>
        <end position="550"/>
    </location>
</feature>
<dbReference type="GO" id="GO:0045944">
    <property type="term" value="P:positive regulation of transcription by RNA polymerase II"/>
    <property type="evidence" value="ECO:0007669"/>
    <property type="project" value="TreeGrafter"/>
</dbReference>
<dbReference type="GO" id="GO:0005634">
    <property type="term" value="C:nucleus"/>
    <property type="evidence" value="ECO:0007669"/>
    <property type="project" value="UniProtKB-SubCell"/>
</dbReference>
<keyword evidence="4" id="KW-0862">Zinc</keyword>
<name>A0A9P6K4B3_9FUNG</name>
<keyword evidence="13" id="KW-1185">Reference proteome</keyword>
<gene>
    <name evidence="12" type="ORF">EC957_011198</name>
</gene>
<feature type="coiled-coil region" evidence="9">
    <location>
        <begin position="133"/>
        <end position="174"/>
    </location>
</feature>
<dbReference type="Proteomes" id="UP000723463">
    <property type="component" value="Unassembled WGS sequence"/>
</dbReference>
<evidence type="ECO:0000259" key="11">
    <source>
        <dbReference type="PROSITE" id="PS50114"/>
    </source>
</evidence>
<feature type="domain" description="GATA-type" evidence="11">
    <location>
        <begin position="400"/>
        <end position="453"/>
    </location>
</feature>
<keyword evidence="2" id="KW-0479">Metal-binding</keyword>
<evidence type="ECO:0000313" key="13">
    <source>
        <dbReference type="Proteomes" id="UP000723463"/>
    </source>
</evidence>
<dbReference type="PROSITE" id="PS00344">
    <property type="entry name" value="GATA_ZN_FINGER_1"/>
    <property type="match status" value="1"/>
</dbReference>
<feature type="compositionally biased region" description="Low complexity" evidence="10">
    <location>
        <begin position="211"/>
        <end position="232"/>
    </location>
</feature>